<keyword evidence="5" id="KW-0663">Pyridoxal phosphate</keyword>
<dbReference type="PANTHER" id="PTHR13693:SF3">
    <property type="entry name" value="LD36009P"/>
    <property type="match status" value="1"/>
</dbReference>
<dbReference type="GO" id="GO:0046512">
    <property type="term" value="P:sphingosine biosynthetic process"/>
    <property type="evidence" value="ECO:0007669"/>
    <property type="project" value="TreeGrafter"/>
</dbReference>
<dbReference type="Proteomes" id="UP000095287">
    <property type="component" value="Unplaced"/>
</dbReference>
<comment type="similarity">
    <text evidence="2">Belongs to the class-II pyridoxal-phosphate-dependent aminotransferase family.</text>
</comment>
<evidence type="ECO:0000259" key="9">
    <source>
        <dbReference type="Pfam" id="PF00155"/>
    </source>
</evidence>
<evidence type="ECO:0000256" key="1">
    <source>
        <dbReference type="ARBA" id="ARBA00001933"/>
    </source>
</evidence>
<evidence type="ECO:0000313" key="10">
    <source>
        <dbReference type="Proteomes" id="UP000095287"/>
    </source>
</evidence>
<dbReference type="GO" id="GO:0016020">
    <property type="term" value="C:membrane"/>
    <property type="evidence" value="ECO:0007669"/>
    <property type="project" value="GOC"/>
</dbReference>
<dbReference type="InterPro" id="IPR015424">
    <property type="entry name" value="PyrdxlP-dep_Trfase"/>
</dbReference>
<protein>
    <recommendedName>
        <fullName evidence="3">serine C-palmitoyltransferase</fullName>
        <ecNumber evidence="3">2.3.1.50</ecNumber>
    </recommendedName>
</protein>
<keyword evidence="4" id="KW-0808">Transferase</keyword>
<comment type="cofactor">
    <cofactor evidence="1">
        <name>pyridoxal 5'-phosphate</name>
        <dbReference type="ChEBI" id="CHEBI:597326"/>
    </cofactor>
</comment>
<dbReference type="CDD" id="cd06454">
    <property type="entry name" value="KBL_like"/>
    <property type="match status" value="1"/>
</dbReference>
<dbReference type="SUPFAM" id="SSF53383">
    <property type="entry name" value="PLP-dependent transferases"/>
    <property type="match status" value="1"/>
</dbReference>
<evidence type="ECO:0000256" key="4">
    <source>
        <dbReference type="ARBA" id="ARBA00022679"/>
    </source>
</evidence>
<dbReference type="GO" id="GO:0046513">
    <property type="term" value="P:ceramide biosynthetic process"/>
    <property type="evidence" value="ECO:0007669"/>
    <property type="project" value="TreeGrafter"/>
</dbReference>
<evidence type="ECO:0000256" key="2">
    <source>
        <dbReference type="ARBA" id="ARBA00008392"/>
    </source>
</evidence>
<dbReference type="InterPro" id="IPR050087">
    <property type="entry name" value="AON_synthase_class-II"/>
</dbReference>
<accession>A0A1I8A8X2</accession>
<reference evidence="11" key="1">
    <citation type="submission" date="2016-11" db="UniProtKB">
        <authorList>
            <consortium name="WormBaseParasite"/>
        </authorList>
    </citation>
    <scope>IDENTIFICATION</scope>
</reference>
<dbReference type="InterPro" id="IPR015421">
    <property type="entry name" value="PyrdxlP-dep_Trfase_major"/>
</dbReference>
<dbReference type="Pfam" id="PF00155">
    <property type="entry name" value="Aminotran_1_2"/>
    <property type="match status" value="1"/>
</dbReference>
<evidence type="ECO:0000256" key="6">
    <source>
        <dbReference type="ARBA" id="ARBA00023315"/>
    </source>
</evidence>
<proteinExistence type="inferred from homology"/>
<dbReference type="GO" id="GO:0030170">
    <property type="term" value="F:pyridoxal phosphate binding"/>
    <property type="evidence" value="ECO:0007669"/>
    <property type="project" value="InterPro"/>
</dbReference>
<dbReference type="InterPro" id="IPR004839">
    <property type="entry name" value="Aminotransferase_I/II_large"/>
</dbReference>
<dbReference type="AlphaFoldDB" id="A0A1I8A8X2"/>
<dbReference type="WBParaSite" id="L893_g3458.t1">
    <property type="protein sequence ID" value="L893_g3458.t1"/>
    <property type="gene ID" value="L893_g3458"/>
</dbReference>
<dbReference type="EC" id="2.3.1.50" evidence="3"/>
<organism evidence="10 11">
    <name type="scientific">Steinernema glaseri</name>
    <dbReference type="NCBI Taxonomy" id="37863"/>
    <lineage>
        <taxon>Eukaryota</taxon>
        <taxon>Metazoa</taxon>
        <taxon>Ecdysozoa</taxon>
        <taxon>Nematoda</taxon>
        <taxon>Chromadorea</taxon>
        <taxon>Rhabditida</taxon>
        <taxon>Tylenchina</taxon>
        <taxon>Panagrolaimomorpha</taxon>
        <taxon>Strongyloidoidea</taxon>
        <taxon>Steinernematidae</taxon>
        <taxon>Steinernema</taxon>
    </lineage>
</organism>
<dbReference type="Gene3D" id="3.40.640.10">
    <property type="entry name" value="Type I PLP-dependent aspartate aminotransferase-like (Major domain)"/>
    <property type="match status" value="1"/>
</dbReference>
<feature type="domain" description="Aminotransferase class I/classII large" evidence="9">
    <location>
        <begin position="410"/>
        <end position="769"/>
    </location>
</feature>
<dbReference type="InterPro" id="IPR015422">
    <property type="entry name" value="PyrdxlP-dep_Trfase_small"/>
</dbReference>
<evidence type="ECO:0000256" key="8">
    <source>
        <dbReference type="SAM" id="MobiDB-lite"/>
    </source>
</evidence>
<keyword evidence="10" id="KW-1185">Reference proteome</keyword>
<sequence>MVLANDCISMLKDPFHSHITSLSHSRPPPIPIIGTFVIAFREAFLGPMTSVIRHPTSMTTSDLRSPPTLLTTSGARDKVAPVDVSVGKSNVHATRRRTHFDDSFCTAAACDQNICIVRPPAKPRHPQSIDRSASDPFKERARLLAKFATGYSTPKELMSASMGVEIARSLRMEDPLSLESPAFNLSAVGVEADERKSVSAKVFSKIPFSIHPNDFSVSVKTDDGPKYIGTSCSKKPSKSSQLTERTDILEMAWTKGGKAGEDSKRGSNSSNEDSAEVQSRQLHSKLEAQAEYAKPGDSVVRPPNEFEKSNRLIAFSVYFTWMLLLLFAYIREFLRKYGFEENKAAVELEKHRDFVPLFNDFEAVYSRNCYTRVRDVFERPIGSVPGATVDLMDRVTNDYCWSFQYTGTQTKVINVGSYNYLGFAQAEGPCADAAAKSIDEEGLSLCTTIHERGHSVSQDKLEKLVAEFLGVEDAICFSMGFATNSMNAPCLVDKNSLIISDQYNHASLILGCRMSGASIKVFKHNDMRNLEKVLRDAIAYGNPKTFRPYNKILIIVEGIYSMEGSICNLPGIIALKKKYKCYLYLDEAHSIGALGKTGRGVVEYWGCNPRDVDVMMGTFTKSFGSAGGYIGGSKRTIDHLRLNSPTGCYSLPMSPPVAQQVFCSMSIIMGKDGTRDGRDRIDTLARNARYFRAKLKQKGFIVYGSDDSPVVPVMLYYPTKCGLWGREMLKRKIGVVVVSFPATDMTESRVRICLSAAHTKEMLDTVLDAMDEVGDLSCVKYSKRKHLYENLTIEY</sequence>
<feature type="compositionally biased region" description="Polar residues" evidence="8">
    <location>
        <begin position="266"/>
        <end position="280"/>
    </location>
</feature>
<dbReference type="InterPro" id="IPR001917">
    <property type="entry name" value="Aminotrans_II_pyridoxalP_BS"/>
</dbReference>
<evidence type="ECO:0000256" key="7">
    <source>
        <dbReference type="ARBA" id="ARBA00048528"/>
    </source>
</evidence>
<name>A0A1I8A8X2_9BILA</name>
<dbReference type="GO" id="GO:0004758">
    <property type="term" value="F:serine C-palmitoyltransferase activity"/>
    <property type="evidence" value="ECO:0007669"/>
    <property type="project" value="UniProtKB-EC"/>
</dbReference>
<dbReference type="Gene3D" id="3.90.1150.10">
    <property type="entry name" value="Aspartate Aminotransferase, domain 1"/>
    <property type="match status" value="1"/>
</dbReference>
<evidence type="ECO:0000256" key="3">
    <source>
        <dbReference type="ARBA" id="ARBA00013220"/>
    </source>
</evidence>
<dbReference type="PANTHER" id="PTHR13693">
    <property type="entry name" value="CLASS II AMINOTRANSFERASE/8-AMINO-7-OXONONANOATE SYNTHASE"/>
    <property type="match status" value="1"/>
</dbReference>
<evidence type="ECO:0000256" key="5">
    <source>
        <dbReference type="ARBA" id="ARBA00022898"/>
    </source>
</evidence>
<evidence type="ECO:0000313" key="11">
    <source>
        <dbReference type="WBParaSite" id="L893_g3458.t1"/>
    </source>
</evidence>
<dbReference type="GO" id="GO:0017059">
    <property type="term" value="C:serine palmitoyltransferase complex"/>
    <property type="evidence" value="ECO:0007669"/>
    <property type="project" value="TreeGrafter"/>
</dbReference>
<comment type="catalytic activity">
    <reaction evidence="7">
        <text>L-serine + hexadecanoyl-CoA + H(+) = 3-oxosphinganine + CO2 + CoA</text>
        <dbReference type="Rhea" id="RHEA:14761"/>
        <dbReference type="ChEBI" id="CHEBI:15378"/>
        <dbReference type="ChEBI" id="CHEBI:16526"/>
        <dbReference type="ChEBI" id="CHEBI:33384"/>
        <dbReference type="ChEBI" id="CHEBI:57287"/>
        <dbReference type="ChEBI" id="CHEBI:57379"/>
        <dbReference type="ChEBI" id="CHEBI:58299"/>
        <dbReference type="EC" id="2.3.1.50"/>
    </reaction>
</comment>
<feature type="region of interest" description="Disordered" evidence="8">
    <location>
        <begin position="254"/>
        <end position="280"/>
    </location>
</feature>
<dbReference type="PROSITE" id="PS00599">
    <property type="entry name" value="AA_TRANSFER_CLASS_2"/>
    <property type="match status" value="1"/>
</dbReference>
<keyword evidence="6" id="KW-0012">Acyltransferase</keyword>